<keyword evidence="12" id="KW-1185">Reference proteome</keyword>
<evidence type="ECO:0000256" key="1">
    <source>
        <dbReference type="ARBA" id="ARBA00004167"/>
    </source>
</evidence>
<keyword evidence="4 8" id="KW-1133">Transmembrane helix</keyword>
<evidence type="ECO:0000256" key="6">
    <source>
        <dbReference type="SAM" id="Coils"/>
    </source>
</evidence>
<comment type="subcellular location">
    <subcellularLocation>
        <location evidence="1">Membrane</location>
        <topology evidence="1">Single-pass membrane protein</topology>
    </subcellularLocation>
</comment>
<evidence type="ECO:0000256" key="8">
    <source>
        <dbReference type="SAM" id="Phobius"/>
    </source>
</evidence>
<evidence type="ECO:0000256" key="2">
    <source>
        <dbReference type="ARBA" id="ARBA00009477"/>
    </source>
</evidence>
<comment type="similarity">
    <text evidence="2">Belongs to the membrane fusion protein (MFP) (TC 8.A.1) family.</text>
</comment>
<protein>
    <submittedName>
        <fullName evidence="11">HlyD family secretion protein</fullName>
    </submittedName>
</protein>
<evidence type="ECO:0000256" key="4">
    <source>
        <dbReference type="ARBA" id="ARBA00022989"/>
    </source>
</evidence>
<dbReference type="GO" id="GO:0016020">
    <property type="term" value="C:membrane"/>
    <property type="evidence" value="ECO:0007669"/>
    <property type="project" value="UniProtKB-SubCell"/>
</dbReference>
<dbReference type="EMBL" id="VTUX01000010">
    <property type="protein sequence ID" value="KAA1188437.1"/>
    <property type="molecule type" value="Genomic_DNA"/>
</dbReference>
<feature type="domain" description="CusB-like beta-barrel" evidence="10">
    <location>
        <begin position="259"/>
        <end position="298"/>
    </location>
</feature>
<evidence type="ECO:0000313" key="11">
    <source>
        <dbReference type="EMBL" id="KAA1188437.1"/>
    </source>
</evidence>
<feature type="transmembrane region" description="Helical" evidence="8">
    <location>
        <begin position="31"/>
        <end position="48"/>
    </location>
</feature>
<dbReference type="RefSeq" id="WP_149612902.1">
    <property type="nucleotide sequence ID" value="NZ_VTUX01000010.1"/>
</dbReference>
<feature type="coiled-coil region" evidence="6">
    <location>
        <begin position="126"/>
        <end position="153"/>
    </location>
</feature>
<organism evidence="11 12">
    <name type="scientific">Pseudohalioglobus sediminis</name>
    <dbReference type="NCBI Taxonomy" id="2606449"/>
    <lineage>
        <taxon>Bacteria</taxon>
        <taxon>Pseudomonadati</taxon>
        <taxon>Pseudomonadota</taxon>
        <taxon>Gammaproteobacteria</taxon>
        <taxon>Cellvibrionales</taxon>
        <taxon>Halieaceae</taxon>
        <taxon>Pseudohalioglobus</taxon>
    </lineage>
</organism>
<proteinExistence type="inferred from homology"/>
<evidence type="ECO:0000259" key="10">
    <source>
        <dbReference type="Pfam" id="PF25954"/>
    </source>
</evidence>
<dbReference type="Gene3D" id="2.40.30.170">
    <property type="match status" value="1"/>
</dbReference>
<evidence type="ECO:0000259" key="9">
    <source>
        <dbReference type="Pfam" id="PF25917"/>
    </source>
</evidence>
<dbReference type="InterPro" id="IPR058625">
    <property type="entry name" value="MdtA-like_BSH"/>
</dbReference>
<keyword evidence="5 8" id="KW-0472">Membrane</keyword>
<evidence type="ECO:0000256" key="7">
    <source>
        <dbReference type="SAM" id="MobiDB-lite"/>
    </source>
</evidence>
<dbReference type="PANTHER" id="PTHR30386:SF26">
    <property type="entry name" value="TRANSPORT PROTEIN COMB"/>
    <property type="match status" value="1"/>
</dbReference>
<keyword evidence="6" id="KW-0175">Coiled coil</keyword>
<keyword evidence="3 8" id="KW-0812">Transmembrane</keyword>
<dbReference type="Pfam" id="PF25954">
    <property type="entry name" value="Beta-barrel_RND_2"/>
    <property type="match status" value="1"/>
</dbReference>
<dbReference type="AlphaFoldDB" id="A0A5B0WPC3"/>
<name>A0A5B0WPC3_9GAMM</name>
<evidence type="ECO:0000256" key="5">
    <source>
        <dbReference type="ARBA" id="ARBA00023136"/>
    </source>
</evidence>
<reference evidence="11 12" key="1">
    <citation type="submission" date="2019-09" db="EMBL/GenBank/DDBJ databases">
        <authorList>
            <person name="Chen X.-Y."/>
        </authorList>
    </citation>
    <scope>NUCLEOTIDE SEQUENCE [LARGE SCALE GENOMIC DNA]</scope>
    <source>
        <strain evidence="11 12">NY5</strain>
    </source>
</reference>
<evidence type="ECO:0000256" key="3">
    <source>
        <dbReference type="ARBA" id="ARBA00022692"/>
    </source>
</evidence>
<comment type="caution">
    <text evidence="11">The sequence shown here is derived from an EMBL/GenBank/DDBJ whole genome shotgun (WGS) entry which is preliminary data.</text>
</comment>
<dbReference type="Gene3D" id="1.10.287.470">
    <property type="entry name" value="Helix hairpin bin"/>
    <property type="match status" value="1"/>
</dbReference>
<feature type="region of interest" description="Disordered" evidence="7">
    <location>
        <begin position="1"/>
        <end position="24"/>
    </location>
</feature>
<dbReference type="InterPro" id="IPR050739">
    <property type="entry name" value="MFP"/>
</dbReference>
<dbReference type="PANTHER" id="PTHR30386">
    <property type="entry name" value="MEMBRANE FUSION SUBUNIT OF EMRAB-TOLC MULTIDRUG EFFLUX PUMP"/>
    <property type="match status" value="1"/>
</dbReference>
<evidence type="ECO:0000313" key="12">
    <source>
        <dbReference type="Proteomes" id="UP000323708"/>
    </source>
</evidence>
<dbReference type="Pfam" id="PF25917">
    <property type="entry name" value="BSH_RND"/>
    <property type="match status" value="1"/>
</dbReference>
<gene>
    <name evidence="11" type="ORF">F0M18_18245</name>
</gene>
<dbReference type="InterPro" id="IPR058792">
    <property type="entry name" value="Beta-barrel_RND_2"/>
</dbReference>
<dbReference type="SUPFAM" id="SSF111369">
    <property type="entry name" value="HlyD-like secretion proteins"/>
    <property type="match status" value="2"/>
</dbReference>
<accession>A0A5B0WPC3</accession>
<dbReference type="Gene3D" id="2.40.50.100">
    <property type="match status" value="1"/>
</dbReference>
<feature type="domain" description="Multidrug resistance protein MdtA-like barrel-sandwich hybrid" evidence="9">
    <location>
        <begin position="65"/>
        <end position="251"/>
    </location>
</feature>
<dbReference type="Proteomes" id="UP000323708">
    <property type="component" value="Unassembled WGS sequence"/>
</dbReference>
<sequence length="383" mass="41448">MNEAKAETETGDGATQSQDTQGQAPAAVRRGGVVIAALILLSLAWYLSADRFTPYTTQARVQAYVVGIAPQVSGYVVEVNVKNNQRVEAGQQLFRIDTTQYEIALAKAQSDYENTLRQVDAGDAGVEAARANLRSAQANLVKAQKDTARLERLYKEDPGTISMRRLEISRATLDQSRAAVAAAEAGIAQAIEAKGGDSDDDNNTLLKIARTAVEKAQLDLERTVVRATSAGVITDLRTDVGMYAAAGGPLMTMVSFSDVWVQADFTENNLGNIQTGTPVEILFDVLPGQVFAGEISNIGLGISASQPPPPGTLPSVSNNRDWLRQSQRFPVIVRFPVRDDDALLSQLRVGGQASVIAYSDKAWLTRWLGKLYIRFMSVMTYAY</sequence>